<sequence>MRITINPTTDVPGKPRFKYVGNIHGDEALSRQLLVYLIEYLLTQYGRDLRVTELVNRTDIYIMASMNPDGFERAVEGDCTGSTEGRENAKHFDLSKSFPDQDEPFSNTSEDTPEVTAVMKWILEK</sequence>
<proteinExistence type="inferred from homology"/>
<dbReference type="Pfam" id="PF00246">
    <property type="entry name" value="Peptidase_M14"/>
    <property type="match status" value="1"/>
</dbReference>
<evidence type="ECO:0000256" key="2">
    <source>
        <dbReference type="PROSITE-ProRule" id="PRU01379"/>
    </source>
</evidence>
<dbReference type="PROSITE" id="PS52035">
    <property type="entry name" value="PEPTIDASE_M14"/>
    <property type="match status" value="1"/>
</dbReference>
<dbReference type="InterPro" id="IPR050753">
    <property type="entry name" value="Peptidase_M14_domain"/>
</dbReference>
<name>A0ABD0NKG7_CIRMR</name>
<dbReference type="InterPro" id="IPR057246">
    <property type="entry name" value="CARBOXYPEPT_ZN_1"/>
</dbReference>
<feature type="region of interest" description="Disordered" evidence="3">
    <location>
        <begin position="78"/>
        <end position="112"/>
    </location>
</feature>
<comment type="caution">
    <text evidence="2">Lacks conserved residue(s) required for the propagation of feature annotation.</text>
</comment>
<feature type="domain" description="Peptidase M14" evidence="4">
    <location>
        <begin position="1"/>
        <end position="125"/>
    </location>
</feature>
<reference evidence="5 6" key="1">
    <citation type="submission" date="2024-05" db="EMBL/GenBank/DDBJ databases">
        <title>Genome sequencing and assembly of Indian major carp, Cirrhinus mrigala (Hamilton, 1822).</title>
        <authorList>
            <person name="Mohindra V."/>
            <person name="Chowdhury L.M."/>
            <person name="Lal K."/>
            <person name="Jena J.K."/>
        </authorList>
    </citation>
    <scope>NUCLEOTIDE SEQUENCE [LARGE SCALE GENOMIC DNA]</scope>
    <source>
        <strain evidence="5">CM1030</strain>
        <tissue evidence="5">Blood</tissue>
    </source>
</reference>
<dbReference type="Proteomes" id="UP001529510">
    <property type="component" value="Unassembled WGS sequence"/>
</dbReference>
<dbReference type="SUPFAM" id="SSF53187">
    <property type="entry name" value="Zn-dependent exopeptidases"/>
    <property type="match status" value="1"/>
</dbReference>
<comment type="caution">
    <text evidence="5">The sequence shown here is derived from an EMBL/GenBank/DDBJ whole genome shotgun (WGS) entry which is preliminary data.</text>
</comment>
<feature type="compositionally biased region" description="Basic and acidic residues" evidence="3">
    <location>
        <begin position="84"/>
        <end position="94"/>
    </location>
</feature>
<dbReference type="InterPro" id="IPR000834">
    <property type="entry name" value="Peptidase_M14"/>
</dbReference>
<evidence type="ECO:0000259" key="4">
    <source>
        <dbReference type="PROSITE" id="PS52035"/>
    </source>
</evidence>
<dbReference type="PROSITE" id="PS00132">
    <property type="entry name" value="CARBOXYPEPT_ZN_1"/>
    <property type="match status" value="1"/>
</dbReference>
<feature type="non-terminal residue" evidence="5">
    <location>
        <position position="125"/>
    </location>
</feature>
<evidence type="ECO:0000313" key="6">
    <source>
        <dbReference type="Proteomes" id="UP001529510"/>
    </source>
</evidence>
<comment type="similarity">
    <text evidence="1 2">Belongs to the peptidase M14 family.</text>
</comment>
<dbReference type="EMBL" id="JAMKFB020000021">
    <property type="protein sequence ID" value="KAL0162187.1"/>
    <property type="molecule type" value="Genomic_DNA"/>
</dbReference>
<accession>A0ABD0NKG7</accession>
<keyword evidence="6" id="KW-1185">Reference proteome</keyword>
<gene>
    <name evidence="5" type="ORF">M9458_041583</name>
</gene>
<protein>
    <recommendedName>
        <fullName evidence="4">Peptidase M14 domain-containing protein</fullName>
    </recommendedName>
</protein>
<evidence type="ECO:0000256" key="1">
    <source>
        <dbReference type="ARBA" id="ARBA00005988"/>
    </source>
</evidence>
<organism evidence="5 6">
    <name type="scientific">Cirrhinus mrigala</name>
    <name type="common">Mrigala</name>
    <dbReference type="NCBI Taxonomy" id="683832"/>
    <lineage>
        <taxon>Eukaryota</taxon>
        <taxon>Metazoa</taxon>
        <taxon>Chordata</taxon>
        <taxon>Craniata</taxon>
        <taxon>Vertebrata</taxon>
        <taxon>Euteleostomi</taxon>
        <taxon>Actinopterygii</taxon>
        <taxon>Neopterygii</taxon>
        <taxon>Teleostei</taxon>
        <taxon>Ostariophysi</taxon>
        <taxon>Cypriniformes</taxon>
        <taxon>Cyprinidae</taxon>
        <taxon>Labeoninae</taxon>
        <taxon>Labeonini</taxon>
        <taxon>Cirrhinus</taxon>
    </lineage>
</organism>
<dbReference type="Gene3D" id="3.40.630.10">
    <property type="entry name" value="Zn peptidases"/>
    <property type="match status" value="1"/>
</dbReference>
<evidence type="ECO:0000256" key="3">
    <source>
        <dbReference type="SAM" id="MobiDB-lite"/>
    </source>
</evidence>
<evidence type="ECO:0000313" key="5">
    <source>
        <dbReference type="EMBL" id="KAL0162187.1"/>
    </source>
</evidence>
<dbReference type="PANTHER" id="PTHR11532">
    <property type="entry name" value="PROTEASE M14 CARBOXYPEPTIDASE"/>
    <property type="match status" value="1"/>
</dbReference>
<dbReference type="AlphaFoldDB" id="A0ABD0NKG7"/>
<dbReference type="PANTHER" id="PTHR11532:SF57">
    <property type="entry name" value="CARBOXYPEPTIDASE D, B"/>
    <property type="match status" value="1"/>
</dbReference>